<gene>
    <name evidence="1" type="ORF">ABIF29_000020</name>
</gene>
<reference evidence="1 2" key="1">
    <citation type="submission" date="2024-07" db="EMBL/GenBank/DDBJ databases">
        <title>Genomic Encyclopedia of Type Strains, Phase V (KMG-V): Genome sequencing to study the core and pangenomes of soil and plant-associated prokaryotes.</title>
        <authorList>
            <person name="Whitman W."/>
        </authorList>
    </citation>
    <scope>NUCLEOTIDE SEQUENCE [LARGE SCALE GENOMIC DNA]</scope>
    <source>
        <strain evidence="1 2">USDA 415</strain>
    </source>
</reference>
<dbReference type="Proteomes" id="UP001565471">
    <property type="component" value="Unassembled WGS sequence"/>
</dbReference>
<keyword evidence="2" id="KW-1185">Reference proteome</keyword>
<accession>A0ABV4EQ93</accession>
<name>A0ABV4EQ93_BRAEL</name>
<sequence length="77" mass="8691">MIRTIEAQSMIAMRVFERNGHQCAEKVRQTGPKTFELVGHSAEPYGGPYVKGLTMWDLLQWATTFPEQVTLIPAVAR</sequence>
<evidence type="ECO:0000313" key="2">
    <source>
        <dbReference type="Proteomes" id="UP001565471"/>
    </source>
</evidence>
<dbReference type="RefSeq" id="WP_075969405.1">
    <property type="nucleotide sequence ID" value="NZ_CP126027.1"/>
</dbReference>
<organism evidence="1 2">
    <name type="scientific">Bradyrhizobium elkanii</name>
    <dbReference type="NCBI Taxonomy" id="29448"/>
    <lineage>
        <taxon>Bacteria</taxon>
        <taxon>Pseudomonadati</taxon>
        <taxon>Pseudomonadota</taxon>
        <taxon>Alphaproteobacteria</taxon>
        <taxon>Hyphomicrobiales</taxon>
        <taxon>Nitrobacteraceae</taxon>
        <taxon>Bradyrhizobium</taxon>
    </lineage>
</organism>
<protein>
    <submittedName>
        <fullName evidence="1">Uncharacterized protein</fullName>
    </submittedName>
</protein>
<comment type="caution">
    <text evidence="1">The sequence shown here is derived from an EMBL/GenBank/DDBJ whole genome shotgun (WGS) entry which is preliminary data.</text>
</comment>
<proteinExistence type="predicted"/>
<evidence type="ECO:0000313" key="1">
    <source>
        <dbReference type="EMBL" id="MEY9313221.1"/>
    </source>
</evidence>
<dbReference type="EMBL" id="JBGBZA010000001">
    <property type="protein sequence ID" value="MEY9313221.1"/>
    <property type="molecule type" value="Genomic_DNA"/>
</dbReference>